<evidence type="ECO:0000313" key="2">
    <source>
        <dbReference type="EMBL" id="KAK7083649.1"/>
    </source>
</evidence>
<protein>
    <recommendedName>
        <fullName evidence="1">R3H domain-containing protein</fullName>
    </recommendedName>
</protein>
<reference evidence="2 3" key="1">
    <citation type="submission" date="2023-11" db="EMBL/GenBank/DDBJ databases">
        <title>Halocaridina rubra genome assembly.</title>
        <authorList>
            <person name="Smith C."/>
        </authorList>
    </citation>
    <scope>NUCLEOTIDE SEQUENCE [LARGE SCALE GENOMIC DNA]</scope>
    <source>
        <strain evidence="2">EP-1</strain>
        <tissue evidence="2">Whole</tissue>
    </source>
</reference>
<organism evidence="2 3">
    <name type="scientific">Halocaridina rubra</name>
    <name type="common">Hawaiian red shrimp</name>
    <dbReference type="NCBI Taxonomy" id="373956"/>
    <lineage>
        <taxon>Eukaryota</taxon>
        <taxon>Metazoa</taxon>
        <taxon>Ecdysozoa</taxon>
        <taxon>Arthropoda</taxon>
        <taxon>Crustacea</taxon>
        <taxon>Multicrustacea</taxon>
        <taxon>Malacostraca</taxon>
        <taxon>Eumalacostraca</taxon>
        <taxon>Eucarida</taxon>
        <taxon>Decapoda</taxon>
        <taxon>Pleocyemata</taxon>
        <taxon>Caridea</taxon>
        <taxon>Atyoidea</taxon>
        <taxon>Atyidae</taxon>
        <taxon>Halocaridina</taxon>
    </lineage>
</organism>
<accession>A0AAN9AD66</accession>
<gene>
    <name evidence="2" type="ORF">SK128_025257</name>
</gene>
<name>A0AAN9AD66_HALRR</name>
<dbReference type="InterPro" id="IPR001374">
    <property type="entry name" value="R3H_dom"/>
</dbReference>
<dbReference type="GO" id="GO:0003676">
    <property type="term" value="F:nucleic acid binding"/>
    <property type="evidence" value="ECO:0007669"/>
    <property type="project" value="UniProtKB-UniRule"/>
</dbReference>
<dbReference type="Gene3D" id="3.30.1370.50">
    <property type="entry name" value="R3H-like domain"/>
    <property type="match status" value="1"/>
</dbReference>
<proteinExistence type="predicted"/>
<keyword evidence="3" id="KW-1185">Reference proteome</keyword>
<dbReference type="SUPFAM" id="SSF82708">
    <property type="entry name" value="R3H domain"/>
    <property type="match status" value="1"/>
</dbReference>
<dbReference type="EMBL" id="JAXCGZ010002707">
    <property type="protein sequence ID" value="KAK7083649.1"/>
    <property type="molecule type" value="Genomic_DNA"/>
</dbReference>
<comment type="caution">
    <text evidence="2">The sequence shown here is derived from an EMBL/GenBank/DDBJ whole genome shotgun (WGS) entry which is preliminary data.</text>
</comment>
<dbReference type="AlphaFoldDB" id="A0AAN9AD66"/>
<feature type="domain" description="R3H" evidence="1">
    <location>
        <begin position="18"/>
        <end position="72"/>
    </location>
</feature>
<dbReference type="InterPro" id="IPR036867">
    <property type="entry name" value="R3H_dom_sf"/>
</dbReference>
<dbReference type="Proteomes" id="UP001381693">
    <property type="component" value="Unassembled WGS sequence"/>
</dbReference>
<evidence type="ECO:0000313" key="3">
    <source>
        <dbReference type="Proteomes" id="UP001381693"/>
    </source>
</evidence>
<sequence>MERRRRPNTRFNEAQVSEELKITIALALKKLANDDQKELELPSSLTSEERKYVHFVSQQLGFRSKSRGEEKY</sequence>
<evidence type="ECO:0000259" key="1">
    <source>
        <dbReference type="PROSITE" id="PS51061"/>
    </source>
</evidence>
<dbReference type="PROSITE" id="PS51061">
    <property type="entry name" value="R3H"/>
    <property type="match status" value="1"/>
</dbReference>
<dbReference type="Pfam" id="PF01424">
    <property type="entry name" value="R3H"/>
    <property type="match status" value="1"/>
</dbReference>